<feature type="domain" description="Prenyltransferase alpha-alpha toroid" evidence="8">
    <location>
        <begin position="4"/>
        <end position="320"/>
    </location>
</feature>
<evidence type="ECO:0000256" key="1">
    <source>
        <dbReference type="ARBA" id="ARBA00001947"/>
    </source>
</evidence>
<dbReference type="PANTHER" id="PTHR11774:SF4">
    <property type="entry name" value="GERANYLGERANYL TRANSFERASE TYPE-1 SUBUNIT BETA"/>
    <property type="match status" value="1"/>
</dbReference>
<dbReference type="SUPFAM" id="SSF48239">
    <property type="entry name" value="Terpenoid cyclases/Protein prenyltransferases"/>
    <property type="match status" value="1"/>
</dbReference>
<keyword evidence="10" id="KW-1185">Reference proteome</keyword>
<dbReference type="EMBL" id="JANBOH010000147">
    <property type="protein sequence ID" value="KAJ1644715.1"/>
    <property type="molecule type" value="Genomic_DNA"/>
</dbReference>
<evidence type="ECO:0000259" key="8">
    <source>
        <dbReference type="Pfam" id="PF00432"/>
    </source>
</evidence>
<dbReference type="GO" id="GO:0005953">
    <property type="term" value="C:CAAX-protein geranylgeranyltransferase complex"/>
    <property type="evidence" value="ECO:0007669"/>
    <property type="project" value="TreeGrafter"/>
</dbReference>
<dbReference type="GO" id="GO:0046872">
    <property type="term" value="F:metal ion binding"/>
    <property type="evidence" value="ECO:0007669"/>
    <property type="project" value="UniProtKB-KW"/>
</dbReference>
<dbReference type="GO" id="GO:0004662">
    <property type="term" value="F:CAAX-protein geranylgeranyltransferase activity"/>
    <property type="evidence" value="ECO:0007669"/>
    <property type="project" value="UniProtKB-EC"/>
</dbReference>
<organism evidence="9 10">
    <name type="scientific">Coemansia asiatica</name>
    <dbReference type="NCBI Taxonomy" id="1052880"/>
    <lineage>
        <taxon>Eukaryota</taxon>
        <taxon>Fungi</taxon>
        <taxon>Fungi incertae sedis</taxon>
        <taxon>Zoopagomycota</taxon>
        <taxon>Kickxellomycotina</taxon>
        <taxon>Kickxellomycetes</taxon>
        <taxon>Kickxellales</taxon>
        <taxon>Kickxellaceae</taxon>
        <taxon>Coemansia</taxon>
    </lineage>
</organism>
<keyword evidence="7" id="KW-0862">Zinc</keyword>
<proteinExistence type="inferred from homology"/>
<dbReference type="Proteomes" id="UP001145021">
    <property type="component" value="Unassembled WGS sequence"/>
</dbReference>
<dbReference type="Pfam" id="PF00432">
    <property type="entry name" value="Prenyltrans"/>
    <property type="match status" value="1"/>
</dbReference>
<dbReference type="InterPro" id="IPR045089">
    <property type="entry name" value="PGGT1B-like"/>
</dbReference>
<evidence type="ECO:0000256" key="2">
    <source>
        <dbReference type="ARBA" id="ARBA00010497"/>
    </source>
</evidence>
<evidence type="ECO:0000313" key="10">
    <source>
        <dbReference type="Proteomes" id="UP001145021"/>
    </source>
</evidence>
<dbReference type="InterPro" id="IPR008930">
    <property type="entry name" value="Terpenoid_cyclase/PrenylTrfase"/>
</dbReference>
<keyword evidence="4 9" id="KW-0808">Transferase</keyword>
<protein>
    <submittedName>
        <fullName evidence="9">Geranylgeranyl transferase type-1 subunit beta</fullName>
        <ecNumber evidence="9">2.5.1.59</ecNumber>
    </submittedName>
</protein>
<name>A0A9W7XHJ5_9FUNG</name>
<keyword evidence="3" id="KW-0637">Prenyltransferase</keyword>
<dbReference type="AlphaFoldDB" id="A0A9W7XHJ5"/>
<dbReference type="PANTHER" id="PTHR11774">
    <property type="entry name" value="GERANYLGERANYL TRANSFERASE TYPE BETA SUBUNIT"/>
    <property type="match status" value="1"/>
</dbReference>
<evidence type="ECO:0000256" key="5">
    <source>
        <dbReference type="ARBA" id="ARBA00022723"/>
    </source>
</evidence>
<comment type="caution">
    <text evidence="9">The sequence shown here is derived from an EMBL/GenBank/DDBJ whole genome shotgun (WGS) entry which is preliminary data.</text>
</comment>
<evidence type="ECO:0000256" key="4">
    <source>
        <dbReference type="ARBA" id="ARBA00022679"/>
    </source>
</evidence>
<sequence length="335" mass="35612">MVDLAIDKHVRYFRYALNMLPSLMTQLDATRMTLGHLCLVGLAALGQLDTAISADERKGIVEWIYAQQVQPTGDNAAYCGFRGGSLFGPHGACKYAASNMANVAATYSALAALVLLGDDLSRVNRRAIIGALRHVQLPSGTFAPHPGTTESDPRFIYCACAISTLLGDWSGVDRDRATAYIAGCVGIDGGLSQVPLQESHGGHLYCCVASLQLMGRLDALPSRARTLHWALMRAGRGYQGRANKPSDVCYSFWVGASVEILGGHAMVDADALAAFTLECESPYGGVAKCPGATPDPLHSALGIVGLGFFHPELPRISPALLLPEAVVERVCKGRQ</sequence>
<evidence type="ECO:0000313" key="9">
    <source>
        <dbReference type="EMBL" id="KAJ1644715.1"/>
    </source>
</evidence>
<reference evidence="9" key="1">
    <citation type="submission" date="2022-07" db="EMBL/GenBank/DDBJ databases">
        <title>Phylogenomic reconstructions and comparative analyses of Kickxellomycotina fungi.</title>
        <authorList>
            <person name="Reynolds N.K."/>
            <person name="Stajich J.E."/>
            <person name="Barry K."/>
            <person name="Grigoriev I.V."/>
            <person name="Crous P."/>
            <person name="Smith M.E."/>
        </authorList>
    </citation>
    <scope>NUCLEOTIDE SEQUENCE</scope>
    <source>
        <strain evidence="9">NBRC 105413</strain>
    </source>
</reference>
<comment type="cofactor">
    <cofactor evidence="1">
        <name>Zn(2+)</name>
        <dbReference type="ChEBI" id="CHEBI:29105"/>
    </cofactor>
</comment>
<dbReference type="Gene3D" id="1.50.10.20">
    <property type="match status" value="1"/>
</dbReference>
<comment type="similarity">
    <text evidence="2">Belongs to the protein prenyltransferase subunit beta family.</text>
</comment>
<dbReference type="EC" id="2.5.1.59" evidence="9"/>
<keyword evidence="6" id="KW-0677">Repeat</keyword>
<gene>
    <name evidence="9" type="primary">CDC43</name>
    <name evidence="9" type="ORF">LPJ64_003631</name>
</gene>
<accession>A0A9W7XHJ5</accession>
<dbReference type="InterPro" id="IPR001330">
    <property type="entry name" value="Prenyltrans"/>
</dbReference>
<evidence type="ECO:0000256" key="6">
    <source>
        <dbReference type="ARBA" id="ARBA00022737"/>
    </source>
</evidence>
<evidence type="ECO:0000256" key="3">
    <source>
        <dbReference type="ARBA" id="ARBA00022602"/>
    </source>
</evidence>
<evidence type="ECO:0000256" key="7">
    <source>
        <dbReference type="ARBA" id="ARBA00022833"/>
    </source>
</evidence>
<keyword evidence="5" id="KW-0479">Metal-binding</keyword>